<protein>
    <recommendedName>
        <fullName evidence="3">Glycine-rich domain-containing protein-like</fullName>
    </recommendedName>
</protein>
<accession>A0A3N7K3S2</accession>
<gene>
    <name evidence="1" type="ORF">DZC73_00390</name>
</gene>
<comment type="caution">
    <text evidence="1">The sequence shown here is derived from an EMBL/GenBank/DDBJ whole genome shotgun (WGS) entry which is preliminary data.</text>
</comment>
<dbReference type="EMBL" id="QUSW01000001">
    <property type="protein sequence ID" value="RQP25575.1"/>
    <property type="molecule type" value="Genomic_DNA"/>
</dbReference>
<dbReference type="PANTHER" id="PTHR34365:SF7">
    <property type="entry name" value="GLYCINE-RICH DOMAIN-CONTAINING PROTEIN 1"/>
    <property type="match status" value="1"/>
</dbReference>
<dbReference type="AlphaFoldDB" id="A0A3N7K3S2"/>
<proteinExistence type="predicted"/>
<evidence type="ECO:0000313" key="2">
    <source>
        <dbReference type="Proteomes" id="UP000267464"/>
    </source>
</evidence>
<reference evidence="1 2" key="1">
    <citation type="submission" date="2018-08" db="EMBL/GenBank/DDBJ databases">
        <authorList>
            <person name="Khan S.A."/>
            <person name="Jeon C.O."/>
            <person name="Chun B.H."/>
            <person name="Jeong S.E."/>
        </authorList>
    </citation>
    <scope>NUCLEOTIDE SEQUENCE [LARGE SCALE GENOMIC DNA]</scope>
    <source>
        <strain evidence="1 2">S-16</strain>
    </source>
</reference>
<evidence type="ECO:0008006" key="3">
    <source>
        <dbReference type="Google" id="ProtNLM"/>
    </source>
</evidence>
<name>A0A3N7K3S2_9BURK</name>
<dbReference type="Proteomes" id="UP000267464">
    <property type="component" value="Unassembled WGS sequence"/>
</dbReference>
<keyword evidence="2" id="KW-1185">Reference proteome</keyword>
<evidence type="ECO:0000313" key="1">
    <source>
        <dbReference type="EMBL" id="RQP25575.1"/>
    </source>
</evidence>
<dbReference type="InterPro" id="IPR009836">
    <property type="entry name" value="GRDP-like"/>
</dbReference>
<reference evidence="1 2" key="2">
    <citation type="submission" date="2018-12" db="EMBL/GenBank/DDBJ databases">
        <title>Rhizobacter gummiphilus sp. nov., a rubber-degrading bacterium isolated from the soil of a botanical garden in Japan.</title>
        <authorList>
            <person name="Shunsuke S.S."/>
        </authorList>
    </citation>
    <scope>NUCLEOTIDE SEQUENCE [LARGE SCALE GENOMIC DNA]</scope>
    <source>
        <strain evidence="1 2">S-16</strain>
    </source>
</reference>
<dbReference type="PANTHER" id="PTHR34365">
    <property type="entry name" value="ENOLASE (DUF1399)"/>
    <property type="match status" value="1"/>
</dbReference>
<organism evidence="1 2">
    <name type="scientific">Piscinibacter terrae</name>
    <dbReference type="NCBI Taxonomy" id="2496871"/>
    <lineage>
        <taxon>Bacteria</taxon>
        <taxon>Pseudomonadati</taxon>
        <taxon>Pseudomonadota</taxon>
        <taxon>Betaproteobacteria</taxon>
        <taxon>Burkholderiales</taxon>
        <taxon>Sphaerotilaceae</taxon>
        <taxon>Piscinibacter</taxon>
    </lineage>
</organism>
<sequence length="282" mass="30831">MEVLMTLSNPKKTLAQTVAAIQAMDLSMIKFKATRKEDGYGWSDEYADAMELAYKRYLTLHAKYPEMTLAPEQDIDRFWHMHILDTRKYAADCDATFGRFLHHFPYLGLRGEEDAKALDNAFDKMQELYLKEFGEEMPKASAWCAVEPSVKAAWCAVEPSAQGKAAWCAVEPSAEAKAAWCAVEPQAEGKAAWCAVEPSAKAKAAWCAVEPTAVAKAAWCAVEPTAKSDAAWCAVEPVKAEAAWCAIEPATREAAAAWCALEPTEPRAKAAWCAVEPSAKAA</sequence>